<dbReference type="PANTHER" id="PTHR11950">
    <property type="entry name" value="RUNT RELATED"/>
    <property type="match status" value="1"/>
</dbReference>
<evidence type="ECO:0000256" key="5">
    <source>
        <dbReference type="SAM" id="MobiDB-lite"/>
    </source>
</evidence>
<feature type="compositionally biased region" description="Low complexity" evidence="5">
    <location>
        <begin position="209"/>
        <end position="219"/>
    </location>
</feature>
<feature type="region of interest" description="Disordered" evidence="5">
    <location>
        <begin position="405"/>
        <end position="454"/>
    </location>
</feature>
<name>A0A1Y1LFH4_PHOPY</name>
<dbReference type="InterPro" id="IPR013524">
    <property type="entry name" value="Runt_dom"/>
</dbReference>
<dbReference type="InterPro" id="IPR008967">
    <property type="entry name" value="p53-like_TF_DNA-bd_sf"/>
</dbReference>
<feature type="region of interest" description="Disordered" evidence="5">
    <location>
        <begin position="162"/>
        <end position="275"/>
    </location>
</feature>
<evidence type="ECO:0000256" key="4">
    <source>
        <dbReference type="ARBA" id="ARBA00023242"/>
    </source>
</evidence>
<dbReference type="AlphaFoldDB" id="A0A1Y1LFH4"/>
<evidence type="ECO:0000259" key="6">
    <source>
        <dbReference type="PROSITE" id="PS51062"/>
    </source>
</evidence>
<sequence length="454" mass="50093">MHLPVGLTNCYSVSEEAWPKISTMEPSGGYGNNQDLWWTEHLIHEIQSEHPGELVRTGSPYLLCSQLPSHWRSNKTLPVAFKVVALGDVGDGTVVTVRAGNDENYCAELRNSTAVMKNQVAKFNDLRFVGRSGRGKSFSLTITVSTNPPQIATYNKAIKVTVDGPREPRSKTSATQSYRALGLGHRPFPDAPFTSHLRELETLRRRAPSSQSGDGSQSSYKTDSQDSTALNGPTPSHCPAPWPEYSAPYTPYSPPQPSGYYEPHQDPSHTSTLHLPTVLPEVPSHEFINTSLASPSVFHNSKAGISGTSDLDPMLCGSPRYPDNNTYYPNNWGSNPTYPNNYNYYNTPNNNQQPYINSGTPTMVLYPHLYSTVNQNQIHLHLHGNGEKLEYINTDSLSLMPTRSSMDLEPASANSDVPTNQQMATQVPGQGQIEEAERGEVQSVTDPSSVWRPY</sequence>
<dbReference type="InterPro" id="IPR000040">
    <property type="entry name" value="AML1_Runt"/>
</dbReference>
<feature type="compositionally biased region" description="Polar residues" evidence="5">
    <location>
        <begin position="412"/>
        <end position="429"/>
    </location>
</feature>
<dbReference type="SUPFAM" id="SSF49417">
    <property type="entry name" value="p53-like transcription factors"/>
    <property type="match status" value="1"/>
</dbReference>
<proteinExistence type="predicted"/>
<reference evidence="7" key="1">
    <citation type="journal article" date="2016" name="Sci. Rep.">
        <title>Molecular characterization of firefly nuptial gifts: a multi-omics approach sheds light on postcopulatory sexual selection.</title>
        <authorList>
            <person name="Al-Wathiqui N."/>
            <person name="Fallon T.R."/>
            <person name="South A."/>
            <person name="Weng J.K."/>
            <person name="Lewis S.M."/>
        </authorList>
    </citation>
    <scope>NUCLEOTIDE SEQUENCE</scope>
</reference>
<dbReference type="Pfam" id="PF00853">
    <property type="entry name" value="Runt"/>
    <property type="match status" value="1"/>
</dbReference>
<dbReference type="GO" id="GO:0005634">
    <property type="term" value="C:nucleus"/>
    <property type="evidence" value="ECO:0007669"/>
    <property type="project" value="UniProtKB-SubCell"/>
</dbReference>
<organism evidence="7">
    <name type="scientific">Photinus pyralis</name>
    <name type="common">Common eastern firefly</name>
    <name type="synonym">Lampyris pyralis</name>
    <dbReference type="NCBI Taxonomy" id="7054"/>
    <lineage>
        <taxon>Eukaryota</taxon>
        <taxon>Metazoa</taxon>
        <taxon>Ecdysozoa</taxon>
        <taxon>Arthropoda</taxon>
        <taxon>Hexapoda</taxon>
        <taxon>Insecta</taxon>
        <taxon>Pterygota</taxon>
        <taxon>Neoptera</taxon>
        <taxon>Endopterygota</taxon>
        <taxon>Coleoptera</taxon>
        <taxon>Polyphaga</taxon>
        <taxon>Elateriformia</taxon>
        <taxon>Elateroidea</taxon>
        <taxon>Lampyridae</taxon>
        <taxon>Lampyrinae</taxon>
        <taxon>Photinus</taxon>
    </lineage>
</organism>
<evidence type="ECO:0000256" key="3">
    <source>
        <dbReference type="ARBA" id="ARBA00023163"/>
    </source>
</evidence>
<dbReference type="GO" id="GO:0000978">
    <property type="term" value="F:RNA polymerase II cis-regulatory region sequence-specific DNA binding"/>
    <property type="evidence" value="ECO:0007669"/>
    <property type="project" value="TreeGrafter"/>
</dbReference>
<dbReference type="FunFam" id="2.60.40.720:FF:000001">
    <property type="entry name" value="Runt-related transcription factor"/>
    <property type="match status" value="1"/>
</dbReference>
<keyword evidence="4" id="KW-0539">Nucleus</keyword>
<dbReference type="PANTHER" id="PTHR11950:SF49">
    <property type="entry name" value="PROTEIN LOZENGE"/>
    <property type="match status" value="1"/>
</dbReference>
<evidence type="ECO:0000313" key="7">
    <source>
        <dbReference type="EMBL" id="JAV71631.1"/>
    </source>
</evidence>
<accession>A0A1Y1LFH4</accession>
<dbReference type="Gene3D" id="2.60.40.720">
    <property type="match status" value="1"/>
</dbReference>
<dbReference type="GO" id="GO:0001709">
    <property type="term" value="P:cell fate determination"/>
    <property type="evidence" value="ECO:0007669"/>
    <property type="project" value="UniProtKB-ARBA"/>
</dbReference>
<feature type="compositionally biased region" description="Polar residues" evidence="5">
    <location>
        <begin position="220"/>
        <end position="234"/>
    </location>
</feature>
<keyword evidence="2" id="KW-0805">Transcription regulation</keyword>
<dbReference type="GO" id="GO:0005524">
    <property type="term" value="F:ATP binding"/>
    <property type="evidence" value="ECO:0007669"/>
    <property type="project" value="InterPro"/>
</dbReference>
<dbReference type="GeneID" id="116178152"/>
<dbReference type="InterPro" id="IPR012346">
    <property type="entry name" value="p53/RUNT-type_TF_DNA-bd_sf"/>
</dbReference>
<evidence type="ECO:0000256" key="1">
    <source>
        <dbReference type="ARBA" id="ARBA00004123"/>
    </source>
</evidence>
<protein>
    <recommendedName>
        <fullName evidence="6">Runt domain-containing protein</fullName>
    </recommendedName>
</protein>
<dbReference type="RefSeq" id="XP_031353421.1">
    <property type="nucleotide sequence ID" value="XM_031497561.1"/>
</dbReference>
<keyword evidence="3" id="KW-0804">Transcription</keyword>
<dbReference type="EMBL" id="GEZM01058901">
    <property type="protein sequence ID" value="JAV71631.1"/>
    <property type="molecule type" value="Transcribed_RNA"/>
</dbReference>
<dbReference type="PRINTS" id="PR00967">
    <property type="entry name" value="ONCOGENEAML1"/>
</dbReference>
<feature type="domain" description="Runt" evidence="6">
    <location>
        <begin position="42"/>
        <end position="170"/>
    </location>
</feature>
<dbReference type="PROSITE" id="PS51062">
    <property type="entry name" value="RUNT"/>
    <property type="match status" value="1"/>
</dbReference>
<dbReference type="GO" id="GO:0000981">
    <property type="term" value="F:DNA-binding transcription factor activity, RNA polymerase II-specific"/>
    <property type="evidence" value="ECO:0007669"/>
    <property type="project" value="TreeGrafter"/>
</dbReference>
<comment type="subcellular location">
    <subcellularLocation>
        <location evidence="1">Nucleus</location>
    </subcellularLocation>
</comment>
<evidence type="ECO:0000256" key="2">
    <source>
        <dbReference type="ARBA" id="ARBA00023015"/>
    </source>
</evidence>